<dbReference type="InterPro" id="IPR050640">
    <property type="entry name" value="Bact_2-comp_sensor_kinase"/>
</dbReference>
<evidence type="ECO:0000256" key="6">
    <source>
        <dbReference type="SAM" id="Phobius"/>
    </source>
</evidence>
<name>A0A6C0G481_9BACL</name>
<keyword evidence="8" id="KW-0418">Kinase</keyword>
<sequence length="594" mass="67582">MNVFGFWRRSIFIRLVLTFLIIMVPLFGIGISMYNWGVTAIKREMLNTKASQMSYYLDKLEKEIQGLKLVQSDTLYNDDINMLANNVPFMDNYERGYYLNKLQQRLSAIKNGSNYIENVIAIIPSIGRTIPAEGSIEELQAGDLQRMAYFDGTTPAQLIYTHEQLLLNAYFPPNSSKQSPQPLYAVMIKLSLPRLKASLEQFNANENSGSFLLDARKQLLISGIPASATQERIRSLAGPVSGGKGSGSLRINGERFLYIYDTSPYLGLTLVNYVPESSLFAGLGKYKLLFWLLSIAVFLIIILFSLTILRFIRMPLYTLIRGFKRLENGDMDFAIGHRMQDEFGFLYDRFNSMVGRLRSLIDQNYKQTIMVQRAELKQLQAQINPHFLYNSFFILYTMTKRGEYEQLMKFQLQLGEYFQFVTRNASDEVTLEQEVGHARTYCDIQSRRFFNRIRVEFDELPPDYEGVIVPRLILQPIIENAFEHGLEHLEENGLLSVRFLPEPDGLRIEVANNGAPMPEELLCRLASDSEADGQAEATGLINIHRRIRLLLGTGSGLRIASGSSGVTVAIWLETPAETIESSKGDDDVYAVDRR</sequence>
<keyword evidence="2" id="KW-1003">Cell membrane</keyword>
<dbReference type="KEGG" id="plyc:GXP70_21240"/>
<proteinExistence type="predicted"/>
<dbReference type="CDD" id="cd06225">
    <property type="entry name" value="HAMP"/>
    <property type="match status" value="1"/>
</dbReference>
<organism evidence="8 9">
    <name type="scientific">Paenibacillus lycopersici</name>
    <dbReference type="NCBI Taxonomy" id="2704462"/>
    <lineage>
        <taxon>Bacteria</taxon>
        <taxon>Bacillati</taxon>
        <taxon>Bacillota</taxon>
        <taxon>Bacilli</taxon>
        <taxon>Bacillales</taxon>
        <taxon>Paenibacillaceae</taxon>
        <taxon>Paenibacillus</taxon>
    </lineage>
</organism>
<dbReference type="SUPFAM" id="SSF55874">
    <property type="entry name" value="ATPase domain of HSP90 chaperone/DNA topoisomerase II/histidine kinase"/>
    <property type="match status" value="1"/>
</dbReference>
<keyword evidence="9" id="KW-1185">Reference proteome</keyword>
<dbReference type="Pfam" id="PF06580">
    <property type="entry name" value="His_kinase"/>
    <property type="match status" value="1"/>
</dbReference>
<evidence type="ECO:0000256" key="1">
    <source>
        <dbReference type="ARBA" id="ARBA00004651"/>
    </source>
</evidence>
<dbReference type="PROSITE" id="PS50885">
    <property type="entry name" value="HAMP"/>
    <property type="match status" value="1"/>
</dbReference>
<keyword evidence="5 6" id="KW-0472">Membrane</keyword>
<dbReference type="PANTHER" id="PTHR34220">
    <property type="entry name" value="SENSOR HISTIDINE KINASE YPDA"/>
    <property type="match status" value="1"/>
</dbReference>
<feature type="transmembrane region" description="Helical" evidence="6">
    <location>
        <begin position="12"/>
        <end position="36"/>
    </location>
</feature>
<dbReference type="RefSeq" id="WP_162358687.1">
    <property type="nucleotide sequence ID" value="NZ_CP048209.1"/>
</dbReference>
<feature type="transmembrane region" description="Helical" evidence="6">
    <location>
        <begin position="288"/>
        <end position="312"/>
    </location>
</feature>
<reference evidence="8 9" key="1">
    <citation type="submission" date="2020-01" db="EMBL/GenBank/DDBJ databases">
        <title>Paenibacillus sp. nov., isolated from tomato rhizosphere.</title>
        <authorList>
            <person name="Weon H.-Y."/>
            <person name="Lee S.A."/>
        </authorList>
    </citation>
    <scope>NUCLEOTIDE SEQUENCE [LARGE SCALE GENOMIC DNA]</scope>
    <source>
        <strain evidence="8 9">12200R-189</strain>
    </source>
</reference>
<comment type="subcellular location">
    <subcellularLocation>
        <location evidence="1">Cell membrane</location>
        <topology evidence="1">Multi-pass membrane protein</topology>
    </subcellularLocation>
</comment>
<dbReference type="Gene3D" id="3.30.565.10">
    <property type="entry name" value="Histidine kinase-like ATPase, C-terminal domain"/>
    <property type="match status" value="1"/>
</dbReference>
<evidence type="ECO:0000256" key="5">
    <source>
        <dbReference type="ARBA" id="ARBA00023136"/>
    </source>
</evidence>
<evidence type="ECO:0000313" key="9">
    <source>
        <dbReference type="Proteomes" id="UP000476064"/>
    </source>
</evidence>
<evidence type="ECO:0000259" key="7">
    <source>
        <dbReference type="PROSITE" id="PS50885"/>
    </source>
</evidence>
<evidence type="ECO:0000256" key="4">
    <source>
        <dbReference type="ARBA" id="ARBA00022679"/>
    </source>
</evidence>
<dbReference type="InterPro" id="IPR036890">
    <property type="entry name" value="HATPase_C_sf"/>
</dbReference>
<feature type="domain" description="HAMP" evidence="7">
    <location>
        <begin position="310"/>
        <end position="362"/>
    </location>
</feature>
<dbReference type="SMART" id="SM00304">
    <property type="entry name" value="HAMP"/>
    <property type="match status" value="1"/>
</dbReference>
<accession>A0A6C0G481</accession>
<dbReference type="GO" id="GO:0000155">
    <property type="term" value="F:phosphorelay sensor kinase activity"/>
    <property type="evidence" value="ECO:0007669"/>
    <property type="project" value="InterPro"/>
</dbReference>
<evidence type="ECO:0000256" key="3">
    <source>
        <dbReference type="ARBA" id="ARBA00022553"/>
    </source>
</evidence>
<keyword evidence="6" id="KW-1133">Transmembrane helix</keyword>
<dbReference type="InterPro" id="IPR010559">
    <property type="entry name" value="Sig_transdc_His_kin_internal"/>
</dbReference>
<gene>
    <name evidence="8" type="ORF">GXP70_21240</name>
</gene>
<dbReference type="Gene3D" id="6.10.340.10">
    <property type="match status" value="1"/>
</dbReference>
<dbReference type="PANTHER" id="PTHR34220:SF7">
    <property type="entry name" value="SENSOR HISTIDINE KINASE YPDA"/>
    <property type="match status" value="1"/>
</dbReference>
<keyword evidence="6" id="KW-0812">Transmembrane</keyword>
<dbReference type="GO" id="GO:0005886">
    <property type="term" value="C:plasma membrane"/>
    <property type="evidence" value="ECO:0007669"/>
    <property type="project" value="UniProtKB-SubCell"/>
</dbReference>
<dbReference type="EMBL" id="CP048209">
    <property type="protein sequence ID" value="QHT62254.1"/>
    <property type="molecule type" value="Genomic_DNA"/>
</dbReference>
<dbReference type="AlphaFoldDB" id="A0A6C0G481"/>
<dbReference type="SUPFAM" id="SSF158472">
    <property type="entry name" value="HAMP domain-like"/>
    <property type="match status" value="1"/>
</dbReference>
<evidence type="ECO:0000256" key="2">
    <source>
        <dbReference type="ARBA" id="ARBA00022475"/>
    </source>
</evidence>
<dbReference type="InterPro" id="IPR003660">
    <property type="entry name" value="HAMP_dom"/>
</dbReference>
<protein>
    <submittedName>
        <fullName evidence="8">Two-component sensor histidine kinase</fullName>
    </submittedName>
</protein>
<keyword evidence="3" id="KW-0597">Phosphoprotein</keyword>
<keyword evidence="4" id="KW-0808">Transferase</keyword>
<dbReference type="Proteomes" id="UP000476064">
    <property type="component" value="Chromosome"/>
</dbReference>
<evidence type="ECO:0000313" key="8">
    <source>
        <dbReference type="EMBL" id="QHT62254.1"/>
    </source>
</evidence>